<feature type="binding site" evidence="8">
    <location>
        <position position="47"/>
    </location>
    <ligand>
        <name>Fe cation</name>
        <dbReference type="ChEBI" id="CHEBI:24875"/>
        <label>1</label>
    </ligand>
</feature>
<evidence type="ECO:0000256" key="3">
    <source>
        <dbReference type="ARBA" id="ARBA00022434"/>
    </source>
</evidence>
<dbReference type="InterPro" id="IPR012347">
    <property type="entry name" value="Ferritin-like"/>
</dbReference>
<dbReference type="CDD" id="cd01055">
    <property type="entry name" value="Nonheme_Ferritin"/>
    <property type="match status" value="1"/>
</dbReference>
<feature type="binding site" evidence="8">
    <location>
        <position position="124"/>
    </location>
    <ligand>
        <name>Fe cation</name>
        <dbReference type="ChEBI" id="CHEBI:24875"/>
        <label>1</label>
    </ligand>
</feature>
<dbReference type="InterPro" id="IPR041719">
    <property type="entry name" value="Ferritin_prok"/>
</dbReference>
<keyword evidence="12" id="KW-1185">Reference proteome</keyword>
<evidence type="ECO:0000259" key="10">
    <source>
        <dbReference type="PROSITE" id="PS50905"/>
    </source>
</evidence>
<dbReference type="GO" id="GO:0006879">
    <property type="term" value="P:intracellular iron ion homeostasis"/>
    <property type="evidence" value="ECO:0007669"/>
    <property type="project" value="UniProtKB-KW"/>
</dbReference>
<protein>
    <recommendedName>
        <fullName evidence="9">Ferritin</fullName>
        <ecNumber evidence="9">1.16.3.2</ecNumber>
    </recommendedName>
</protein>
<evidence type="ECO:0000256" key="6">
    <source>
        <dbReference type="ARBA" id="ARBA00023004"/>
    </source>
</evidence>
<evidence type="ECO:0000313" key="12">
    <source>
        <dbReference type="Proteomes" id="UP000003280"/>
    </source>
</evidence>
<dbReference type="EC" id="1.16.3.2" evidence="9"/>
<organism evidence="11 12">
    <name type="scientific">Peptoniphilus duerdenii ATCC BAA-1640</name>
    <dbReference type="NCBI Taxonomy" id="862517"/>
    <lineage>
        <taxon>Bacteria</taxon>
        <taxon>Bacillati</taxon>
        <taxon>Bacillota</taxon>
        <taxon>Tissierellia</taxon>
        <taxon>Tissierellales</taxon>
        <taxon>Peptoniphilaceae</taxon>
        <taxon>Peptoniphilus</taxon>
    </lineage>
</organism>
<keyword evidence="4 8" id="KW-0479">Metal-binding</keyword>
<gene>
    <name evidence="11" type="primary">ftnB</name>
    <name evidence="11" type="ORF">HMPREF9225_0926</name>
</gene>
<evidence type="ECO:0000256" key="1">
    <source>
        <dbReference type="ARBA" id="ARBA00002485"/>
    </source>
</evidence>
<evidence type="ECO:0000256" key="9">
    <source>
        <dbReference type="RuleBase" id="RU361145"/>
    </source>
</evidence>
<dbReference type="AlphaFoldDB" id="E0NL87"/>
<dbReference type="GO" id="GO:0006826">
    <property type="term" value="P:iron ion transport"/>
    <property type="evidence" value="ECO:0007669"/>
    <property type="project" value="InterPro"/>
</dbReference>
<dbReference type="PROSITE" id="PS50905">
    <property type="entry name" value="FERRITIN_LIKE"/>
    <property type="match status" value="1"/>
</dbReference>
<evidence type="ECO:0000256" key="5">
    <source>
        <dbReference type="ARBA" id="ARBA00023002"/>
    </source>
</evidence>
<dbReference type="HOGENOM" id="CLU_065681_1_2_9"/>
<comment type="function">
    <text evidence="1 9">Iron-storage protein.</text>
</comment>
<comment type="similarity">
    <text evidence="2 9">Belongs to the ferritin family. Prokaryotic subfamily.</text>
</comment>
<dbReference type="Proteomes" id="UP000003280">
    <property type="component" value="Unassembled WGS sequence"/>
</dbReference>
<keyword evidence="9" id="KW-0963">Cytoplasm</keyword>
<dbReference type="EMBL" id="AEEH01000035">
    <property type="protein sequence ID" value="EFM25462.1"/>
    <property type="molecule type" value="Genomic_DNA"/>
</dbReference>
<dbReference type="PANTHER" id="PTHR11431">
    <property type="entry name" value="FERRITIN"/>
    <property type="match status" value="1"/>
</dbReference>
<evidence type="ECO:0000313" key="11">
    <source>
        <dbReference type="EMBL" id="EFM25462.1"/>
    </source>
</evidence>
<dbReference type="GO" id="GO:0004322">
    <property type="term" value="F:ferroxidase activity"/>
    <property type="evidence" value="ECO:0007669"/>
    <property type="project" value="TreeGrafter"/>
</dbReference>
<sequence length="159" mass="19170">MTLYEQINEQFNFELQSGYIYLDMAAKLKEQGMEGFAHFMMKQAHEEYEHAMKLYNFLFDIDEKVEYLDIKKPNVEFKSFTEIFKEALAHEKEVTARIHALYKRATEEEDYRAVELLGWFVNEQVEEEDNFRTIVEKFERIHENWSGLYIYDHELGARG</sequence>
<proteinExistence type="inferred from homology"/>
<accession>E0NL87</accession>
<dbReference type="GO" id="GO:0008199">
    <property type="term" value="F:ferric iron binding"/>
    <property type="evidence" value="ECO:0007669"/>
    <property type="project" value="InterPro"/>
</dbReference>
<dbReference type="GO" id="GO:0005829">
    <property type="term" value="C:cytosol"/>
    <property type="evidence" value="ECO:0007669"/>
    <property type="project" value="TreeGrafter"/>
</dbReference>
<reference evidence="11 12" key="1">
    <citation type="submission" date="2010-07" db="EMBL/GenBank/DDBJ databases">
        <authorList>
            <person name="Muzny D."/>
            <person name="Qin X."/>
            <person name="Deng J."/>
            <person name="Jiang H."/>
            <person name="Liu Y."/>
            <person name="Qu J."/>
            <person name="Song X.-Z."/>
            <person name="Zhang L."/>
            <person name="Thornton R."/>
            <person name="Coyle M."/>
            <person name="Francisco L."/>
            <person name="Jackson L."/>
            <person name="Javaid M."/>
            <person name="Korchina V."/>
            <person name="Kovar C."/>
            <person name="Mata R."/>
            <person name="Mathew T."/>
            <person name="Ngo R."/>
            <person name="Nguyen L."/>
            <person name="Nguyen N."/>
            <person name="Okwuonu G."/>
            <person name="Ongeri F."/>
            <person name="Pham C."/>
            <person name="Simmons D."/>
            <person name="Wilczek-Boney K."/>
            <person name="Hale W."/>
            <person name="Jakkamsetti A."/>
            <person name="Pham P."/>
            <person name="Ruth R."/>
            <person name="San Lucas F."/>
            <person name="Warren J."/>
            <person name="Zhang J."/>
            <person name="Zhao Z."/>
            <person name="Zhou C."/>
            <person name="Zhu D."/>
            <person name="Lee S."/>
            <person name="Bess C."/>
            <person name="Blankenburg K."/>
            <person name="Forbes L."/>
            <person name="Fu Q."/>
            <person name="Gubbala S."/>
            <person name="Hirani K."/>
            <person name="Jayaseelan J.C."/>
            <person name="Lara F."/>
            <person name="Munidasa M."/>
            <person name="Palculict T."/>
            <person name="Patil S."/>
            <person name="Pu L.-L."/>
            <person name="Saada N."/>
            <person name="Tang L."/>
            <person name="Weissenberger G."/>
            <person name="Zhu Y."/>
            <person name="Hemphill L."/>
            <person name="Shang Y."/>
            <person name="Youmans B."/>
            <person name="Ayvaz T."/>
            <person name="Ross M."/>
            <person name="Santibanez J."/>
            <person name="Aqrawi P."/>
            <person name="Gross S."/>
            <person name="Joshi V."/>
            <person name="Fowler G."/>
            <person name="Nazareth L."/>
            <person name="Reid J."/>
            <person name="Worley K."/>
            <person name="Petrosino J."/>
            <person name="Highlander S."/>
            <person name="Gibbs R."/>
        </authorList>
    </citation>
    <scope>NUCLEOTIDE SEQUENCE [LARGE SCALE GENOMIC DNA]</scope>
    <source>
        <strain evidence="11 12">ATCC BAA-1640</strain>
    </source>
</reference>
<dbReference type="InterPro" id="IPR009040">
    <property type="entry name" value="Ferritin-like_diiron"/>
</dbReference>
<feature type="domain" description="Ferritin-like diiron" evidence="10">
    <location>
        <begin position="1"/>
        <end position="142"/>
    </location>
</feature>
<evidence type="ECO:0000256" key="4">
    <source>
        <dbReference type="ARBA" id="ARBA00022723"/>
    </source>
</evidence>
<dbReference type="InterPro" id="IPR009078">
    <property type="entry name" value="Ferritin-like_SF"/>
</dbReference>
<keyword evidence="3 9" id="KW-0409">Iron storage</keyword>
<dbReference type="InterPro" id="IPR001519">
    <property type="entry name" value="Ferritin"/>
</dbReference>
<evidence type="ECO:0000256" key="2">
    <source>
        <dbReference type="ARBA" id="ARBA00006950"/>
    </source>
</evidence>
<dbReference type="GO" id="GO:0042802">
    <property type="term" value="F:identical protein binding"/>
    <property type="evidence" value="ECO:0007669"/>
    <property type="project" value="UniProtKB-ARBA"/>
</dbReference>
<comment type="subcellular location">
    <subcellularLocation>
        <location evidence="9">Cytoplasm</location>
    </subcellularLocation>
</comment>
<keyword evidence="6 8" id="KW-0408">Iron</keyword>
<dbReference type="STRING" id="862517.HMPREF9225_0926"/>
<feature type="binding site" evidence="8">
    <location>
        <position position="50"/>
    </location>
    <ligand>
        <name>Fe cation</name>
        <dbReference type="ChEBI" id="CHEBI:24875"/>
        <label>1</label>
    </ligand>
</feature>
<dbReference type="Pfam" id="PF00210">
    <property type="entry name" value="Ferritin"/>
    <property type="match status" value="1"/>
</dbReference>
<evidence type="ECO:0000256" key="7">
    <source>
        <dbReference type="ARBA" id="ARBA00048035"/>
    </source>
</evidence>
<dbReference type="eggNOG" id="COG1528">
    <property type="taxonomic scope" value="Bacteria"/>
</dbReference>
<dbReference type="PANTHER" id="PTHR11431:SF127">
    <property type="entry name" value="BACTERIAL NON-HEME FERRITIN"/>
    <property type="match status" value="1"/>
</dbReference>
<dbReference type="SUPFAM" id="SSF47240">
    <property type="entry name" value="Ferritin-like"/>
    <property type="match status" value="1"/>
</dbReference>
<comment type="catalytic activity">
    <reaction evidence="7 9">
        <text>4 Fe(2+) + O2 + 6 H2O = 4 iron(III) oxide-hydroxide + 12 H(+)</text>
        <dbReference type="Rhea" id="RHEA:11972"/>
        <dbReference type="ChEBI" id="CHEBI:15377"/>
        <dbReference type="ChEBI" id="CHEBI:15378"/>
        <dbReference type="ChEBI" id="CHEBI:15379"/>
        <dbReference type="ChEBI" id="CHEBI:29033"/>
        <dbReference type="ChEBI" id="CHEBI:78619"/>
        <dbReference type="EC" id="1.16.3.2"/>
    </reaction>
</comment>
<comment type="caution">
    <text evidence="11">The sequence shown here is derived from an EMBL/GenBank/DDBJ whole genome shotgun (WGS) entry which is preliminary data.</text>
</comment>
<dbReference type="RefSeq" id="WP_008901740.1">
    <property type="nucleotide sequence ID" value="NZ_GL397071.1"/>
</dbReference>
<feature type="binding site" evidence="8">
    <location>
        <position position="91"/>
    </location>
    <ligand>
        <name>Fe cation</name>
        <dbReference type="ChEBI" id="CHEBI:24875"/>
        <label>1</label>
    </ligand>
</feature>
<dbReference type="Gene3D" id="1.20.1260.10">
    <property type="match status" value="1"/>
</dbReference>
<evidence type="ECO:0000256" key="8">
    <source>
        <dbReference type="PIRSR" id="PIRSR601519-1"/>
    </source>
</evidence>
<dbReference type="InterPro" id="IPR008331">
    <property type="entry name" value="Ferritin_DPS_dom"/>
</dbReference>
<name>E0NL87_9FIRM</name>
<feature type="binding site" evidence="8">
    <location>
        <position position="14"/>
    </location>
    <ligand>
        <name>Fe cation</name>
        <dbReference type="ChEBI" id="CHEBI:24875"/>
        <label>1</label>
    </ligand>
</feature>
<keyword evidence="5 11" id="KW-0560">Oxidoreductase</keyword>
<dbReference type="GO" id="GO:0008198">
    <property type="term" value="F:ferrous iron binding"/>
    <property type="evidence" value="ECO:0007669"/>
    <property type="project" value="TreeGrafter"/>
</dbReference>
<dbReference type="FunFam" id="1.20.1260.10:FF:000001">
    <property type="entry name" value="Non-heme ferritin"/>
    <property type="match status" value="1"/>
</dbReference>